<evidence type="ECO:0000256" key="5">
    <source>
        <dbReference type="ARBA" id="ARBA00023004"/>
    </source>
</evidence>
<dbReference type="InterPro" id="IPR006314">
    <property type="entry name" value="Dyp_peroxidase"/>
</dbReference>
<keyword evidence="8" id="KW-1185">Reference proteome</keyword>
<proteinExistence type="inferred from homology"/>
<name>A0A101P5H8_9ACTN</name>
<dbReference type="PROSITE" id="PS51404">
    <property type="entry name" value="DYP_PEROXIDASE"/>
    <property type="match status" value="1"/>
</dbReference>
<evidence type="ECO:0000313" key="7">
    <source>
        <dbReference type="EMBL" id="KUN05296.1"/>
    </source>
</evidence>
<keyword evidence="4" id="KW-0560">Oxidoreductase</keyword>
<gene>
    <name evidence="7" type="ORF">AQI95_17685</name>
</gene>
<dbReference type="GO" id="GO:0020037">
    <property type="term" value="F:heme binding"/>
    <property type="evidence" value="ECO:0007669"/>
    <property type="project" value="InterPro"/>
</dbReference>
<keyword evidence="3" id="KW-0479">Metal-binding</keyword>
<dbReference type="GO" id="GO:0004601">
    <property type="term" value="F:peroxidase activity"/>
    <property type="evidence" value="ECO:0007669"/>
    <property type="project" value="UniProtKB-KW"/>
</dbReference>
<comment type="cofactor">
    <cofactor evidence="1">
        <name>heme b</name>
        <dbReference type="ChEBI" id="CHEBI:60344"/>
    </cofactor>
</comment>
<dbReference type="PANTHER" id="PTHR30521:SF5">
    <property type="entry name" value="BLR4509 PROTEIN"/>
    <property type="match status" value="1"/>
</dbReference>
<dbReference type="GO" id="GO:0005829">
    <property type="term" value="C:cytosol"/>
    <property type="evidence" value="ECO:0007669"/>
    <property type="project" value="TreeGrafter"/>
</dbReference>
<accession>A0A101P5H8</accession>
<organism evidence="7 8">
    <name type="scientific">Streptomyces yokosukanensis</name>
    <dbReference type="NCBI Taxonomy" id="67386"/>
    <lineage>
        <taxon>Bacteria</taxon>
        <taxon>Bacillati</taxon>
        <taxon>Actinomycetota</taxon>
        <taxon>Actinomycetes</taxon>
        <taxon>Kitasatosporales</taxon>
        <taxon>Streptomycetaceae</taxon>
        <taxon>Streptomyces</taxon>
    </lineage>
</organism>
<dbReference type="Proteomes" id="UP000053127">
    <property type="component" value="Unassembled WGS sequence"/>
</dbReference>
<sequence length="444" mass="48447">MTATEAPPLQLDEIQGIVLRDRPSPYVGTYILLRVDDAGAGRELMGRLAELVDSAANWWQPELPALLNAGLTYRGLEALQVPPAALNTFPDEFRQGMAARAEFIGDTGESAPARWEPPFGTGQVHVVLSLLAADQESLAVVLERARKAHAQLSGLQVVHRQDFYQLSTGRTSFGYKDGIGNPTIEGSGAESPPGDGSVLKAGEFVLGYPDETGNVPPMPRPAELGRNGTFVAWRKLHTRVAAFRRYLHDNSGGPEEESLLAAKIVGRWQSGAPLILAPEHDDPALGADDQRNNGFRYESDPRGAICPHGAHARRANPRDSEIIGDIRLHHMIRRGTNYGPPLAAGTLDDDGADRGIVFVFIGSHLDRQFEFVKSQWLNDGHFTGLDQEKDLLTGDNDGTGIFTIPQHPIRRRLHGVERFVITRGGEYFFLPSLSALRWLASPGA</sequence>
<dbReference type="GO" id="GO:0046872">
    <property type="term" value="F:metal ion binding"/>
    <property type="evidence" value="ECO:0007669"/>
    <property type="project" value="UniProtKB-KW"/>
</dbReference>
<evidence type="ECO:0000313" key="8">
    <source>
        <dbReference type="Proteomes" id="UP000053127"/>
    </source>
</evidence>
<dbReference type="AlphaFoldDB" id="A0A101P5H8"/>
<dbReference type="EMBL" id="LMWN01000021">
    <property type="protein sequence ID" value="KUN05296.1"/>
    <property type="molecule type" value="Genomic_DNA"/>
</dbReference>
<evidence type="ECO:0000256" key="6">
    <source>
        <dbReference type="ARBA" id="ARBA00025737"/>
    </source>
</evidence>
<protein>
    <submittedName>
        <fullName evidence="7">Peroxidase</fullName>
    </submittedName>
</protein>
<dbReference type="PANTHER" id="PTHR30521">
    <property type="entry name" value="DEFERROCHELATASE/PEROXIDASE"/>
    <property type="match status" value="1"/>
</dbReference>
<evidence type="ECO:0000256" key="4">
    <source>
        <dbReference type="ARBA" id="ARBA00023002"/>
    </source>
</evidence>
<evidence type="ECO:0000256" key="1">
    <source>
        <dbReference type="ARBA" id="ARBA00001970"/>
    </source>
</evidence>
<keyword evidence="5" id="KW-0408">Iron</keyword>
<evidence type="ECO:0000256" key="2">
    <source>
        <dbReference type="ARBA" id="ARBA00022559"/>
    </source>
</evidence>
<dbReference type="NCBIfam" id="TIGR01413">
    <property type="entry name" value="Dyp_perox_fam"/>
    <property type="match status" value="1"/>
</dbReference>
<dbReference type="SUPFAM" id="SSF54909">
    <property type="entry name" value="Dimeric alpha+beta barrel"/>
    <property type="match status" value="1"/>
</dbReference>
<keyword evidence="2 7" id="KW-0575">Peroxidase</keyword>
<comment type="similarity">
    <text evidence="6">Belongs to the DyP-type peroxidase family.</text>
</comment>
<comment type="caution">
    <text evidence="7">The sequence shown here is derived from an EMBL/GenBank/DDBJ whole genome shotgun (WGS) entry which is preliminary data.</text>
</comment>
<reference evidence="7 8" key="1">
    <citation type="submission" date="2015-10" db="EMBL/GenBank/DDBJ databases">
        <title>Draft genome sequence of Streptomyces yokosukanensis DSM 40224, type strain for the species Streptomyces yokosukanensis.</title>
        <authorList>
            <person name="Ruckert C."/>
            <person name="Winkler A."/>
            <person name="Kalinowski J."/>
            <person name="Kampfer P."/>
            <person name="Glaeser S."/>
        </authorList>
    </citation>
    <scope>NUCLEOTIDE SEQUENCE [LARGE SCALE GENOMIC DNA]</scope>
    <source>
        <strain evidence="7 8">DSM 40224</strain>
    </source>
</reference>
<dbReference type="RefSeq" id="WP_067123973.1">
    <property type="nucleotide sequence ID" value="NZ_KQ948211.1"/>
</dbReference>
<dbReference type="InterPro" id="IPR011008">
    <property type="entry name" value="Dimeric_a/b-barrel"/>
</dbReference>
<dbReference type="OrthoDB" id="236246at2"/>
<dbReference type="STRING" id="67386.AQI95_17685"/>
<evidence type="ECO:0000256" key="3">
    <source>
        <dbReference type="ARBA" id="ARBA00022723"/>
    </source>
</evidence>